<dbReference type="SUPFAM" id="SSF158634">
    <property type="entry name" value="RPA2825-like"/>
    <property type="match status" value="1"/>
</dbReference>
<dbReference type="AlphaFoldDB" id="A0AAD4L0W8"/>
<dbReference type="EMBL" id="JAJTJA010000002">
    <property type="protein sequence ID" value="KAH8703470.1"/>
    <property type="molecule type" value="Genomic_DNA"/>
</dbReference>
<evidence type="ECO:0000313" key="3">
    <source>
        <dbReference type="Proteomes" id="UP001201262"/>
    </source>
</evidence>
<reference evidence="2" key="1">
    <citation type="submission" date="2021-12" db="EMBL/GenBank/DDBJ databases">
        <title>Convergent genome expansion in fungi linked to evolution of root-endophyte symbiosis.</title>
        <authorList>
            <consortium name="DOE Joint Genome Institute"/>
            <person name="Ke Y.-H."/>
            <person name="Bonito G."/>
            <person name="Liao H.-L."/>
            <person name="Looney B."/>
            <person name="Rojas-Flechas A."/>
            <person name="Nash J."/>
            <person name="Hameed K."/>
            <person name="Schadt C."/>
            <person name="Martin F."/>
            <person name="Crous P.W."/>
            <person name="Miettinen O."/>
            <person name="Magnuson J.K."/>
            <person name="Labbe J."/>
            <person name="Jacobson D."/>
            <person name="Doktycz M.J."/>
            <person name="Veneault-Fourrey C."/>
            <person name="Kuo A."/>
            <person name="Mondo S."/>
            <person name="Calhoun S."/>
            <person name="Riley R."/>
            <person name="Ohm R."/>
            <person name="LaButti K."/>
            <person name="Andreopoulos B."/>
            <person name="Pangilinan J."/>
            <person name="Nolan M."/>
            <person name="Tritt A."/>
            <person name="Clum A."/>
            <person name="Lipzen A."/>
            <person name="Daum C."/>
            <person name="Barry K."/>
            <person name="Grigoriev I.V."/>
            <person name="Vilgalys R."/>
        </authorList>
    </citation>
    <scope>NUCLEOTIDE SEQUENCE</scope>
    <source>
        <strain evidence="2">PMI_201</strain>
    </source>
</reference>
<sequence>MEPHTLPGTLRSAYGEPGPSSTETNQESRTGSKQSAPPSPTIADILVAKGVDAVTQFSAQMLQSGIDSLVEKATGIFFKAPVTSTSTVWDSKSVVDACKSRGLPSDIESRAALYKGLGGAGVYSPTAKGNDMLRAMIERKL</sequence>
<gene>
    <name evidence="2" type="ORF">BGW36DRAFT_403856</name>
</gene>
<evidence type="ECO:0000256" key="1">
    <source>
        <dbReference type="SAM" id="MobiDB-lite"/>
    </source>
</evidence>
<dbReference type="GeneID" id="70249197"/>
<comment type="caution">
    <text evidence="2">The sequence shown here is derived from an EMBL/GenBank/DDBJ whole genome shotgun (WGS) entry which is preliminary data.</text>
</comment>
<evidence type="ECO:0000313" key="2">
    <source>
        <dbReference type="EMBL" id="KAH8703470.1"/>
    </source>
</evidence>
<proteinExistence type="predicted"/>
<name>A0AAD4L0W8_9EURO</name>
<protein>
    <submittedName>
        <fullName evidence="2">Uncharacterized protein</fullName>
    </submittedName>
</protein>
<dbReference type="Proteomes" id="UP001201262">
    <property type="component" value="Unassembled WGS sequence"/>
</dbReference>
<feature type="compositionally biased region" description="Polar residues" evidence="1">
    <location>
        <begin position="19"/>
        <end position="36"/>
    </location>
</feature>
<dbReference type="RefSeq" id="XP_046076488.1">
    <property type="nucleotide sequence ID" value="XM_046218910.1"/>
</dbReference>
<keyword evidence="3" id="KW-1185">Reference proteome</keyword>
<organism evidence="2 3">
    <name type="scientific">Talaromyces proteolyticus</name>
    <dbReference type="NCBI Taxonomy" id="1131652"/>
    <lineage>
        <taxon>Eukaryota</taxon>
        <taxon>Fungi</taxon>
        <taxon>Dikarya</taxon>
        <taxon>Ascomycota</taxon>
        <taxon>Pezizomycotina</taxon>
        <taxon>Eurotiomycetes</taxon>
        <taxon>Eurotiomycetidae</taxon>
        <taxon>Eurotiales</taxon>
        <taxon>Trichocomaceae</taxon>
        <taxon>Talaromyces</taxon>
        <taxon>Talaromyces sect. Bacilispori</taxon>
    </lineage>
</organism>
<feature type="region of interest" description="Disordered" evidence="1">
    <location>
        <begin position="1"/>
        <end position="40"/>
    </location>
</feature>
<accession>A0AAD4L0W8</accession>